<feature type="compositionally biased region" description="Low complexity" evidence="8">
    <location>
        <begin position="436"/>
        <end position="448"/>
    </location>
</feature>
<feature type="disulfide bond" evidence="7">
    <location>
        <begin position="32"/>
        <end position="44"/>
    </location>
</feature>
<feature type="disulfide bond" evidence="7">
    <location>
        <begin position="110"/>
        <end position="124"/>
    </location>
</feature>
<feature type="signal peptide" evidence="9">
    <location>
        <begin position="1"/>
        <end position="21"/>
    </location>
</feature>
<feature type="disulfide bond" evidence="7">
    <location>
        <begin position="229"/>
        <end position="243"/>
    </location>
</feature>
<keyword evidence="3" id="KW-0479">Metal-binding</keyword>
<feature type="domain" description="Chitin-binding type-1" evidence="10">
    <location>
        <begin position="379"/>
        <end position="423"/>
    </location>
</feature>
<feature type="disulfide bond" evidence="7">
    <location>
        <begin position="396"/>
        <end position="410"/>
    </location>
</feature>
<evidence type="ECO:0000256" key="4">
    <source>
        <dbReference type="ARBA" id="ARBA00022729"/>
    </source>
</evidence>
<feature type="disulfide bond" evidence="7">
    <location>
        <begin position="382"/>
        <end position="397"/>
    </location>
</feature>
<evidence type="ECO:0000256" key="6">
    <source>
        <dbReference type="ARBA" id="ARBA00023277"/>
    </source>
</evidence>
<dbReference type="CDD" id="cd11618">
    <property type="entry name" value="ChtBD1_1"/>
    <property type="match status" value="1"/>
</dbReference>
<dbReference type="GO" id="GO:0016787">
    <property type="term" value="F:hydrolase activity"/>
    <property type="evidence" value="ECO:0007669"/>
    <property type="project" value="UniProtKB-KW"/>
</dbReference>
<comment type="caution">
    <text evidence="7">Lacks conserved residue(s) required for the propagation of feature annotation.</text>
</comment>
<dbReference type="OrthoDB" id="1302067at2759"/>
<feature type="disulfide bond" evidence="7">
    <location>
        <begin position="215"/>
        <end position="230"/>
    </location>
</feature>
<feature type="domain" description="Chitin-binding type-1" evidence="10">
    <location>
        <begin position="212"/>
        <end position="256"/>
    </location>
</feature>
<keyword evidence="5" id="KW-0378">Hydrolase</keyword>
<dbReference type="Gene3D" id="3.30.60.10">
    <property type="entry name" value="Endochitinase-like"/>
    <property type="match status" value="5"/>
</dbReference>
<feature type="disulfide bond" evidence="7">
    <location>
        <begin position="105"/>
        <end position="117"/>
    </location>
</feature>
<dbReference type="STRING" id="1754190.A0A1Y2FKY7"/>
<proteinExistence type="predicted"/>
<evidence type="ECO:0000256" key="2">
    <source>
        <dbReference type="ARBA" id="ARBA00022669"/>
    </source>
</evidence>
<evidence type="ECO:0000256" key="3">
    <source>
        <dbReference type="ARBA" id="ARBA00022723"/>
    </source>
</evidence>
<dbReference type="PROSITE" id="PS50941">
    <property type="entry name" value="CHIT_BIND_I_2"/>
    <property type="match status" value="5"/>
</dbReference>
<keyword evidence="12" id="KW-1185">Reference proteome</keyword>
<evidence type="ECO:0000256" key="8">
    <source>
        <dbReference type="SAM" id="MobiDB-lite"/>
    </source>
</evidence>
<evidence type="ECO:0000256" key="7">
    <source>
        <dbReference type="PROSITE-ProRule" id="PRU00261"/>
    </source>
</evidence>
<feature type="disulfide bond" evidence="7">
    <location>
        <begin position="391"/>
        <end position="403"/>
    </location>
</feature>
<feature type="disulfide bond" evidence="7">
    <location>
        <begin position="163"/>
        <end position="178"/>
    </location>
</feature>
<dbReference type="InterPro" id="IPR036861">
    <property type="entry name" value="Endochitinase-like_sf"/>
</dbReference>
<reference evidence="11 12" key="1">
    <citation type="submission" date="2016-08" db="EMBL/GenBank/DDBJ databases">
        <title>A Parts List for Fungal Cellulosomes Revealed by Comparative Genomics.</title>
        <authorList>
            <consortium name="DOE Joint Genome Institute"/>
            <person name="Haitjema C.H."/>
            <person name="Gilmore S.P."/>
            <person name="Henske J.K."/>
            <person name="Solomon K.V."/>
            <person name="De Groot R."/>
            <person name="Kuo A."/>
            <person name="Mondo S.J."/>
            <person name="Salamov A.A."/>
            <person name="Labutti K."/>
            <person name="Zhao Z."/>
            <person name="Chiniquy J."/>
            <person name="Barry K."/>
            <person name="Brewer H.M."/>
            <person name="Purvine S.O."/>
            <person name="Wright A.T."/>
            <person name="Boxma B."/>
            <person name="Van Alen T."/>
            <person name="Hackstein J.H."/>
            <person name="Baker S.E."/>
            <person name="Grigoriev I.V."/>
            <person name="O'Malley M.A."/>
        </authorList>
    </citation>
    <scope>NUCLEOTIDE SEQUENCE [LARGE SCALE GENOMIC DNA]</scope>
    <source>
        <strain evidence="11 12">G1</strain>
    </source>
</reference>
<comment type="caution">
    <text evidence="11">The sequence shown here is derived from an EMBL/GenBank/DDBJ whole genome shotgun (WGS) entry which is preliminary data.</text>
</comment>
<evidence type="ECO:0000256" key="5">
    <source>
        <dbReference type="ARBA" id="ARBA00022801"/>
    </source>
</evidence>
<organism evidence="11 12">
    <name type="scientific">Neocallimastix californiae</name>
    <dbReference type="NCBI Taxonomy" id="1754190"/>
    <lineage>
        <taxon>Eukaryota</taxon>
        <taxon>Fungi</taxon>
        <taxon>Fungi incertae sedis</taxon>
        <taxon>Chytridiomycota</taxon>
        <taxon>Chytridiomycota incertae sedis</taxon>
        <taxon>Neocallimastigomycetes</taxon>
        <taxon>Neocallimastigales</taxon>
        <taxon>Neocallimastigaceae</taxon>
        <taxon>Neocallimastix</taxon>
    </lineage>
</organism>
<keyword evidence="6" id="KW-0119">Carbohydrate metabolism</keyword>
<dbReference type="GO" id="GO:0046872">
    <property type="term" value="F:metal ion binding"/>
    <property type="evidence" value="ECO:0007669"/>
    <property type="project" value="UniProtKB-KW"/>
</dbReference>
<dbReference type="PANTHER" id="PTHR46471">
    <property type="entry name" value="CHITIN DEACETYLASE"/>
    <property type="match status" value="1"/>
</dbReference>
<dbReference type="InterPro" id="IPR018371">
    <property type="entry name" value="Chitin-binding_1_CS"/>
</dbReference>
<feature type="disulfide bond" evidence="7">
    <location>
        <begin position="172"/>
        <end position="184"/>
    </location>
</feature>
<feature type="region of interest" description="Disordered" evidence="8">
    <location>
        <begin position="427"/>
        <end position="448"/>
    </location>
</feature>
<dbReference type="AlphaFoldDB" id="A0A1Y2FKY7"/>
<keyword evidence="7" id="KW-1015">Disulfide bond</keyword>
<keyword evidence="2 7" id="KW-0147">Chitin-binding</keyword>
<evidence type="ECO:0000313" key="12">
    <source>
        <dbReference type="Proteomes" id="UP000193920"/>
    </source>
</evidence>
<evidence type="ECO:0000259" key="10">
    <source>
        <dbReference type="PROSITE" id="PS50941"/>
    </source>
</evidence>
<gene>
    <name evidence="11" type="ORF">LY90DRAFT_697157</name>
</gene>
<evidence type="ECO:0000256" key="9">
    <source>
        <dbReference type="SAM" id="SignalP"/>
    </source>
</evidence>
<protein>
    <recommendedName>
        <fullName evidence="10">Chitin-binding type-1 domain-containing protein</fullName>
    </recommendedName>
</protein>
<feature type="domain" description="Chitin-binding type-1" evidence="10">
    <location>
        <begin position="94"/>
        <end position="137"/>
    </location>
</feature>
<feature type="disulfide bond" evidence="7">
    <location>
        <begin position="224"/>
        <end position="236"/>
    </location>
</feature>
<name>A0A1Y2FKY7_9FUNG</name>
<dbReference type="GO" id="GO:0008061">
    <property type="term" value="F:chitin binding"/>
    <property type="evidence" value="ECO:0007669"/>
    <property type="project" value="UniProtKB-UniRule"/>
</dbReference>
<dbReference type="PANTHER" id="PTHR46471:SF2">
    <property type="entry name" value="CHITIN DEACETYLASE-RELATED"/>
    <property type="match status" value="1"/>
</dbReference>
<feature type="domain" description="Chitin-binding type-1" evidence="10">
    <location>
        <begin position="21"/>
        <end position="64"/>
    </location>
</feature>
<dbReference type="SMART" id="SM00270">
    <property type="entry name" value="ChtBD1"/>
    <property type="match status" value="5"/>
</dbReference>
<keyword evidence="4 9" id="KW-0732">Signal</keyword>
<dbReference type="InterPro" id="IPR001002">
    <property type="entry name" value="Chitin-bd_1"/>
</dbReference>
<dbReference type="Pfam" id="PF00187">
    <property type="entry name" value="Chitin_bind_1"/>
    <property type="match status" value="5"/>
</dbReference>
<feature type="disulfide bond" evidence="7">
    <location>
        <begin position="177"/>
        <end position="191"/>
    </location>
</feature>
<accession>A0A1Y2FKY7</accession>
<evidence type="ECO:0000256" key="1">
    <source>
        <dbReference type="ARBA" id="ARBA00001941"/>
    </source>
</evidence>
<feature type="domain" description="Chitin-binding type-1" evidence="10">
    <location>
        <begin position="160"/>
        <end position="204"/>
    </location>
</feature>
<dbReference type="PROSITE" id="PS00026">
    <property type="entry name" value="CHIT_BIND_I_1"/>
    <property type="match status" value="4"/>
</dbReference>
<dbReference type="SUPFAM" id="SSF57016">
    <property type="entry name" value="Plant lectins/antimicrobial peptides"/>
    <property type="match status" value="5"/>
</dbReference>
<dbReference type="CDD" id="cd00035">
    <property type="entry name" value="ChtBD1"/>
    <property type="match status" value="4"/>
</dbReference>
<sequence length="1251" mass="141191">MNFKVLYTLVILFINYDIISAARCGAVFNNPCPSGYCCSQYGYCGQTSEYCDAGCQVGYGKCNKLVSNTTTRTTTTTTTTTTTIKSSPTNISRNGRCGSINNMICPNNECCSQYGYCGNTSEYCDTGCQPEFGVCNNVSKPTTTTTTKKPTNSPTNISTDGKCGPKNGNKICPNNECCSQYGYCGSTFEYCDSGCQTGFGKCNNVENEISTDGRCGPNYGNKTCPDDLCCSKHGYCGNTPEYCDSDCLPLFGYCNEDYDPMTTTTSTKINKTTRNTKTSSPTNIAKTTRTTRTTTTIKTTNVAKTTRTTRTTTTARTTNIVKTTRTTTTTTRTTTTTTTKQAPKTKATTTIAITKSKIPKSTTSATTTTSTLPSVISTDNRCGPENGNTICPNNGCCSSFGYCGSGILFCGKLCLSGFGRCDRDTTKPAKSIAPNSTPTTTLVSSPTPTDCFDSDSELKIKYNNKLCTIKNIEKNNGDDNSNEDTEVNGWLYCSDSQGNEEDKYSSISLYKSKTDLSDEDKVFKIDIGETVKVSFDDHFNQDNSLLNVCGYASAVIRKYSDVETPTFEALKLYKEIDSNININGRNLNNPRELYKNAETIEDVWRHLFNDFRSTYSDGNNKEQNVEFIKYFNEVINTYKEKLSSPDFINDKFIKNIEEQTINNLEYYYNIAVKMYIEEYGDLEGYYNGQLMYTLPYGDMTQSKYYIMKLLNTLNILNKLVNKCNGKLSSGLGIKFDGSKFSNEIDPFSIGNSSDVIDSVKNLVNGIKDPSLNIDQTDYITFLDTFNSLEFIYEIYDIEMQINGRPSDNFEIIGILYNFYYEMANGEEIDIMPSDVKLELPENTSDMIRNIYSLRGIESYLINTEEEDITSETYDEINKHREAIETMAENLLSYKSPDGHLNEIEEYLQYVGTYNDVISSMIFYDKANGEPFSPIELKETLIHRIKYAYLSMNNEAMTTFIDAEPDRFDSDGIGSSKSIYNPDGKAYSWNDKECTEITFDYLQKIARDDDGSLSYDFASFIYNYGVDLILKKSTTLKYELLLALSPFSRDWEEIESVKGKIPEIQYEHKDIDDTVHYSNQKLFEFLLRVSKFDENIDIGSIDLESDDYMEPTVLYNGESSLTSLFDKVFENIDVLKDNDLIDMDVRIEVNNIAHLLNSYLQGLRYKICLMAGREYTEVLEYFIDQYEELAEQAIRFEKLDSEMGYRYTINSIPFNEENLMIIHEANAQSNIKGNHKTTEIRKIKYRELSITI</sequence>
<dbReference type="Proteomes" id="UP000193920">
    <property type="component" value="Unassembled WGS sequence"/>
</dbReference>
<feature type="chain" id="PRO_5013073355" description="Chitin-binding type-1 domain-containing protein" evidence="9">
    <location>
        <begin position="22"/>
        <end position="1251"/>
    </location>
</feature>
<feature type="disulfide bond" evidence="7">
    <location>
        <begin position="37"/>
        <end position="51"/>
    </location>
</feature>
<dbReference type="EMBL" id="MCOG01000005">
    <property type="protein sequence ID" value="ORY84589.1"/>
    <property type="molecule type" value="Genomic_DNA"/>
</dbReference>
<evidence type="ECO:0000313" key="11">
    <source>
        <dbReference type="EMBL" id="ORY84589.1"/>
    </source>
</evidence>
<comment type="cofactor">
    <cofactor evidence="1">
        <name>Co(2+)</name>
        <dbReference type="ChEBI" id="CHEBI:48828"/>
    </cofactor>
</comment>